<dbReference type="AlphaFoldDB" id="A0A1M6H629"/>
<evidence type="ECO:0000313" key="1">
    <source>
        <dbReference type="EMBL" id="SHJ17623.1"/>
    </source>
</evidence>
<dbReference type="STRING" id="758803.SAMN05421803_10448"/>
<keyword evidence="2" id="KW-1185">Reference proteome</keyword>
<evidence type="ECO:0000313" key="2">
    <source>
        <dbReference type="Proteomes" id="UP000184452"/>
    </source>
</evidence>
<dbReference type="Proteomes" id="UP000184452">
    <property type="component" value="Unassembled WGS sequence"/>
</dbReference>
<accession>A0A1M6H629</accession>
<proteinExistence type="predicted"/>
<sequence length="263" mass="29029">MQPTPEHSKRCEQAVRPTCVCSTCGGSLHGWSGHLERARRGGEGVRELSEPAERQWWEQRRRFQENRRKAPTRYLRRAGGAVAVAAVVSWLAEHEDTVERLEKLGNAIHRDVFGDGLAAFAAQCSDTEPAFADYGRAVAGHFWCDLLAEIANVLDRGADLLGRVPDEVGAAVLEHGDAAEWGRVRTMLAEVALRLLWRSAHVLLGTDLPSAVLHLRVFAVLICPDPGGHSRVADSCLRPLARDTVRDHLTAGMDPEWLWGDKP</sequence>
<dbReference type="OrthoDB" id="5147336at2"/>
<protein>
    <submittedName>
        <fullName evidence="1">Uncharacterized protein</fullName>
    </submittedName>
</protein>
<gene>
    <name evidence="1" type="ORF">SAMN05421803_10448</name>
</gene>
<dbReference type="EMBL" id="FQZK01000004">
    <property type="protein sequence ID" value="SHJ17623.1"/>
    <property type="molecule type" value="Genomic_DNA"/>
</dbReference>
<reference evidence="1 2" key="1">
    <citation type="submission" date="2016-11" db="EMBL/GenBank/DDBJ databases">
        <authorList>
            <person name="Jaros S."/>
            <person name="Januszkiewicz K."/>
            <person name="Wedrychowicz H."/>
        </authorList>
    </citation>
    <scope>NUCLEOTIDE SEQUENCE [LARGE SCALE GENOMIC DNA]</scope>
    <source>
        <strain evidence="1 2">CGMCC 4.5723</strain>
    </source>
</reference>
<name>A0A1M6H629_9ACTN</name>
<organism evidence="1 2">
    <name type="scientific">Nocardiopsis flavescens</name>
    <dbReference type="NCBI Taxonomy" id="758803"/>
    <lineage>
        <taxon>Bacteria</taxon>
        <taxon>Bacillati</taxon>
        <taxon>Actinomycetota</taxon>
        <taxon>Actinomycetes</taxon>
        <taxon>Streptosporangiales</taxon>
        <taxon>Nocardiopsidaceae</taxon>
        <taxon>Nocardiopsis</taxon>
    </lineage>
</organism>